<organism evidence="2 3">
    <name type="scientific">Paracoccus sulfuroxidans</name>
    <dbReference type="NCBI Taxonomy" id="384678"/>
    <lineage>
        <taxon>Bacteria</taxon>
        <taxon>Pseudomonadati</taxon>
        <taxon>Pseudomonadota</taxon>
        <taxon>Alphaproteobacteria</taxon>
        <taxon>Rhodobacterales</taxon>
        <taxon>Paracoccaceae</taxon>
        <taxon>Paracoccus</taxon>
    </lineage>
</organism>
<evidence type="ECO:0008006" key="4">
    <source>
        <dbReference type="Google" id="ProtNLM"/>
    </source>
</evidence>
<feature type="signal peptide" evidence="1">
    <location>
        <begin position="1"/>
        <end position="24"/>
    </location>
</feature>
<proteinExistence type="predicted"/>
<sequence length="870" mass="92636">MLSVLLRRAAPLLFAAIIGQAASADTLPPYQTLAERQVCNAGQILSEPGGAVLRQEASGTKVSITDLVSGKDGRLYYRLAGADRAFVATGDAPHFCGFVGERQAELRRFRALPNACHLIAASRKTLDEVNSFAAQNPDFLTGMAVFRAENGWLAISLGQVTLAAAPSILANSENIPADAYCSDGAGYVAMMDLQNGQFVEPDGTSLRGACLGGNASACRDEAGAIAGRPELADGDYADLWRLRLIGCGAGDVLACDAALNVPTRIAAHPLVTTWPAGAGQFSSPKIELARIGCDAGLLTSCQILADSELVSISGDPGKYLSALQALAAGCVASQDQYACRDMFRLLQKLEKAMSTPASADLLFHLAGLRAPSCRVPTTQTDESCLDLTLTYEALLSRPDITPDQASVALSYLQSRCNGNDPDACAIASRQAGHLDDAARDRAAAQAVAACQGISGNATCAKLDQHLGTALPETMRRRLAAFDELAAACRAGNTPEAANSCSEVLVYFAREISATKMAPVEATLQAACTPEIQSGCNMLAFFYGPSDMTGEDLFFQGRNQPEKRLAALRTGCHPGVMGLASCNQMGEMLAEAGDQTGAQASYRMACDTIRDDQGRSWDVKGDGGCFNAGLHALRKLNDRATAKADFDYVCKSPHDSNRPYACKHLALMTPDNEPVARMRLLEQGCYPEGEFMGDGEACLYLGRMLLDQRDALVWQDGARFPEINPDAVSDDQGLILTANTASQAFSSGCLNRWDAACAANEALLKDWVAGTYPQEAATCQIRDAAGVLQSEKSCRMIAYVVPERVEYEAGNMHPERMFLWPDGDRTVVRDSHPALLNGRPSAFYVSDDGLSTCQRNPETGNSFCIPGTPEE</sequence>
<evidence type="ECO:0000313" key="3">
    <source>
        <dbReference type="Proteomes" id="UP000316225"/>
    </source>
</evidence>
<protein>
    <recommendedName>
        <fullName evidence="4">Beta-lactamase</fullName>
    </recommendedName>
</protein>
<evidence type="ECO:0000313" key="2">
    <source>
        <dbReference type="EMBL" id="TWI31254.1"/>
    </source>
</evidence>
<dbReference type="Proteomes" id="UP000316225">
    <property type="component" value="Unassembled WGS sequence"/>
</dbReference>
<name>A0A562NGM8_9RHOB</name>
<dbReference type="OrthoDB" id="7760102at2"/>
<dbReference type="EMBL" id="VLKU01000010">
    <property type="protein sequence ID" value="TWI31254.1"/>
    <property type="molecule type" value="Genomic_DNA"/>
</dbReference>
<accession>A0A562NGM8</accession>
<keyword evidence="1" id="KW-0732">Signal</keyword>
<keyword evidence="3" id="KW-1185">Reference proteome</keyword>
<reference evidence="2 3" key="1">
    <citation type="journal article" date="2015" name="Stand. Genomic Sci.">
        <title>Genomic Encyclopedia of Bacterial and Archaeal Type Strains, Phase III: the genomes of soil and plant-associated and newly described type strains.</title>
        <authorList>
            <person name="Whitman W.B."/>
            <person name="Woyke T."/>
            <person name="Klenk H.P."/>
            <person name="Zhou Y."/>
            <person name="Lilburn T.G."/>
            <person name="Beck B.J."/>
            <person name="De Vos P."/>
            <person name="Vandamme P."/>
            <person name="Eisen J.A."/>
            <person name="Garrity G."/>
            <person name="Hugenholtz P."/>
            <person name="Kyrpides N.C."/>
        </authorList>
    </citation>
    <scope>NUCLEOTIDE SEQUENCE [LARGE SCALE GENOMIC DNA]</scope>
    <source>
        <strain evidence="2 3">CGMCC 1.5364</strain>
    </source>
</reference>
<gene>
    <name evidence="2" type="ORF">IQ24_03112</name>
</gene>
<comment type="caution">
    <text evidence="2">The sequence shown here is derived from an EMBL/GenBank/DDBJ whole genome shotgun (WGS) entry which is preliminary data.</text>
</comment>
<dbReference type="AlphaFoldDB" id="A0A562NGM8"/>
<evidence type="ECO:0000256" key="1">
    <source>
        <dbReference type="SAM" id="SignalP"/>
    </source>
</evidence>
<feature type="chain" id="PRO_5022198003" description="Beta-lactamase" evidence="1">
    <location>
        <begin position="25"/>
        <end position="870"/>
    </location>
</feature>